<dbReference type="RefSeq" id="XP_045083362.1">
    <property type="nucleotide sequence ID" value="XM_045227427.1"/>
</dbReference>
<dbReference type="RefSeq" id="XP_045083359.1">
    <property type="nucleotide sequence ID" value="XM_045227424.1"/>
</dbReference>
<dbReference type="RefSeq" id="XP_045083363.1">
    <property type="nucleotide sequence ID" value="XM_045227428.1"/>
</dbReference>
<evidence type="ECO:0000313" key="3">
    <source>
        <dbReference type="Proteomes" id="UP000015105"/>
    </source>
</evidence>
<dbReference type="EnsemblPlants" id="AET4Gv20209000.1">
    <property type="protein sequence ID" value="AET4Gv20209000.1"/>
    <property type="gene ID" value="AET4Gv20209000"/>
</dbReference>
<dbReference type="RefSeq" id="XP_045083360.1">
    <property type="nucleotide sequence ID" value="XM_045227425.1"/>
</dbReference>
<accession>A0A453HJJ6</accession>
<reference evidence="2" key="4">
    <citation type="submission" date="2019-03" db="UniProtKB">
        <authorList>
            <consortium name="EnsemblPlants"/>
        </authorList>
    </citation>
    <scope>IDENTIFICATION</scope>
</reference>
<evidence type="ECO:0000256" key="1">
    <source>
        <dbReference type="SAM" id="MobiDB-lite"/>
    </source>
</evidence>
<reference evidence="3" key="1">
    <citation type="journal article" date="2014" name="Science">
        <title>Ancient hybridizations among the ancestral genomes of bread wheat.</title>
        <authorList>
            <consortium name="International Wheat Genome Sequencing Consortium,"/>
            <person name="Marcussen T."/>
            <person name="Sandve S.R."/>
            <person name="Heier L."/>
            <person name="Spannagl M."/>
            <person name="Pfeifer M."/>
            <person name="Jakobsen K.S."/>
            <person name="Wulff B.B."/>
            <person name="Steuernagel B."/>
            <person name="Mayer K.F."/>
            <person name="Olsen O.A."/>
        </authorList>
    </citation>
    <scope>NUCLEOTIDE SEQUENCE [LARGE SCALE GENOMIC DNA]</scope>
    <source>
        <strain evidence="3">cv. AL8/78</strain>
    </source>
</reference>
<reference evidence="2" key="3">
    <citation type="journal article" date="2017" name="Nature">
        <title>Genome sequence of the progenitor of the wheat D genome Aegilops tauschii.</title>
        <authorList>
            <person name="Luo M.C."/>
            <person name="Gu Y.Q."/>
            <person name="Puiu D."/>
            <person name="Wang H."/>
            <person name="Twardziok S.O."/>
            <person name="Deal K.R."/>
            <person name="Huo N."/>
            <person name="Zhu T."/>
            <person name="Wang L."/>
            <person name="Wang Y."/>
            <person name="McGuire P.E."/>
            <person name="Liu S."/>
            <person name="Long H."/>
            <person name="Ramasamy R.K."/>
            <person name="Rodriguez J.C."/>
            <person name="Van S.L."/>
            <person name="Yuan L."/>
            <person name="Wang Z."/>
            <person name="Xia Z."/>
            <person name="Xiao L."/>
            <person name="Anderson O.D."/>
            <person name="Ouyang S."/>
            <person name="Liang Y."/>
            <person name="Zimin A.V."/>
            <person name="Pertea G."/>
            <person name="Qi P."/>
            <person name="Bennetzen J.L."/>
            <person name="Dai X."/>
            <person name="Dawson M.W."/>
            <person name="Muller H.G."/>
            <person name="Kugler K."/>
            <person name="Rivarola-Duarte L."/>
            <person name="Spannagl M."/>
            <person name="Mayer K.F.X."/>
            <person name="Lu F.H."/>
            <person name="Bevan M.W."/>
            <person name="Leroy P."/>
            <person name="Li P."/>
            <person name="You F.M."/>
            <person name="Sun Q."/>
            <person name="Liu Z."/>
            <person name="Lyons E."/>
            <person name="Wicker T."/>
            <person name="Salzberg S.L."/>
            <person name="Devos K.M."/>
            <person name="Dvorak J."/>
        </authorList>
    </citation>
    <scope>NUCLEOTIDE SEQUENCE [LARGE SCALE GENOMIC DNA]</scope>
    <source>
        <strain evidence="2">cv. AL8/78</strain>
    </source>
</reference>
<feature type="region of interest" description="Disordered" evidence="1">
    <location>
        <begin position="48"/>
        <end position="72"/>
    </location>
</feature>
<reference evidence="3" key="2">
    <citation type="journal article" date="2017" name="Nat. Plants">
        <title>The Aegilops tauschii genome reveals multiple impacts of transposons.</title>
        <authorList>
            <person name="Zhao G."/>
            <person name="Zou C."/>
            <person name="Li K."/>
            <person name="Wang K."/>
            <person name="Li T."/>
            <person name="Gao L."/>
            <person name="Zhang X."/>
            <person name="Wang H."/>
            <person name="Yang Z."/>
            <person name="Liu X."/>
            <person name="Jiang W."/>
            <person name="Mao L."/>
            <person name="Kong X."/>
            <person name="Jiao Y."/>
            <person name="Jia J."/>
        </authorList>
    </citation>
    <scope>NUCLEOTIDE SEQUENCE [LARGE SCALE GENOMIC DNA]</scope>
    <source>
        <strain evidence="3">cv. AL8/78</strain>
    </source>
</reference>
<name>A0A453HJJ6_AEGTS</name>
<evidence type="ECO:0000313" key="2">
    <source>
        <dbReference type="EnsemblPlants" id="AET4Gv20209000.3"/>
    </source>
</evidence>
<organism evidence="2 3">
    <name type="scientific">Aegilops tauschii subsp. strangulata</name>
    <name type="common">Goatgrass</name>
    <dbReference type="NCBI Taxonomy" id="200361"/>
    <lineage>
        <taxon>Eukaryota</taxon>
        <taxon>Viridiplantae</taxon>
        <taxon>Streptophyta</taxon>
        <taxon>Embryophyta</taxon>
        <taxon>Tracheophyta</taxon>
        <taxon>Spermatophyta</taxon>
        <taxon>Magnoliopsida</taxon>
        <taxon>Liliopsida</taxon>
        <taxon>Poales</taxon>
        <taxon>Poaceae</taxon>
        <taxon>BOP clade</taxon>
        <taxon>Pooideae</taxon>
        <taxon>Triticodae</taxon>
        <taxon>Triticeae</taxon>
        <taxon>Triticinae</taxon>
        <taxon>Aegilops</taxon>
    </lineage>
</organism>
<dbReference type="GeneID" id="120962768"/>
<dbReference type="Gramene" id="AET4Gv20209000.3">
    <property type="protein sequence ID" value="AET4Gv20209000.3"/>
    <property type="gene ID" value="AET4Gv20209000"/>
</dbReference>
<keyword evidence="3" id="KW-1185">Reference proteome</keyword>
<dbReference type="RefSeq" id="XP_045083361.1">
    <property type="nucleotide sequence ID" value="XM_045227426.1"/>
</dbReference>
<dbReference type="KEGG" id="ats:120962768"/>
<dbReference type="EnsemblPlants" id="AET4Gv20209000.3">
    <property type="protein sequence ID" value="AET4Gv20209000.3"/>
    <property type="gene ID" value="AET4Gv20209000"/>
</dbReference>
<dbReference type="STRING" id="200361.A0A453HJJ6"/>
<protein>
    <submittedName>
        <fullName evidence="2">Uncharacterized protein</fullName>
    </submittedName>
</protein>
<dbReference type="Gramene" id="AET4Gv20209000.1">
    <property type="protein sequence ID" value="AET4Gv20209000.1"/>
    <property type="gene ID" value="AET4Gv20209000"/>
</dbReference>
<dbReference type="Proteomes" id="UP000015105">
    <property type="component" value="Chromosome 4D"/>
</dbReference>
<dbReference type="AlphaFoldDB" id="A0A453HJJ6"/>
<proteinExistence type="predicted"/>
<reference evidence="2" key="5">
    <citation type="journal article" date="2021" name="G3 (Bethesda)">
        <title>Aegilops tauschii genome assembly Aet v5.0 features greater sequence contiguity and improved annotation.</title>
        <authorList>
            <person name="Wang L."/>
            <person name="Zhu T."/>
            <person name="Rodriguez J.C."/>
            <person name="Deal K.R."/>
            <person name="Dubcovsky J."/>
            <person name="McGuire P.E."/>
            <person name="Lux T."/>
            <person name="Spannagl M."/>
            <person name="Mayer K.F.X."/>
            <person name="Baldrich P."/>
            <person name="Meyers B.C."/>
            <person name="Huo N."/>
            <person name="Gu Y.Q."/>
            <person name="Zhou H."/>
            <person name="Devos K.M."/>
            <person name="Bennetzen J.L."/>
            <person name="Unver T."/>
            <person name="Budak H."/>
            <person name="Gulick P.J."/>
            <person name="Galiba G."/>
            <person name="Kalapos B."/>
            <person name="Nelson D.R."/>
            <person name="Li P."/>
            <person name="You F.M."/>
            <person name="Luo M.C."/>
            <person name="Dvorak J."/>
        </authorList>
    </citation>
    <scope>NUCLEOTIDE SEQUENCE [LARGE SCALE GENOMIC DNA]</scope>
    <source>
        <strain evidence="2">cv. AL8/78</strain>
    </source>
</reference>
<sequence>MRKPREDELNPDKVVVVVGTSSIWPRAPAPASISTRVVATPASSSPSVVHGASARVQRRPQDELEPQRWSIAPMPSSPFKHKPFDARTVMGFGVLNGILIGLLNQSLGFNSVGFYQSKSSALFGSSLLILQRLIKRYTGFSAGWEDLTRGTGGLLLPWMFSENK</sequence>